<sequence>MHRTALQQKSLWKKQLTRFLTVGGQEGWTTTHTSGRYAGQPHMTNFVQWILSQAKSMQTSEALCGDKKVPSDKNEVIDEFDRQLTGMQEGFSSQGDSETGRTIVDVVARGVYTGMYGRDGGWNQSMLIHHSLRLLWLDTLDSSLTGICRLASEVTSSTRISVD</sequence>
<evidence type="ECO:0000313" key="2">
    <source>
        <dbReference type="Proteomes" id="UP000041254"/>
    </source>
</evidence>
<dbReference type="Proteomes" id="UP000041254">
    <property type="component" value="Unassembled WGS sequence"/>
</dbReference>
<name>A0A0G4H4I0_VITBC</name>
<protein>
    <submittedName>
        <fullName evidence="1">Uncharacterized protein</fullName>
    </submittedName>
</protein>
<proteinExistence type="predicted"/>
<gene>
    <name evidence="1" type="ORF">Vbra_132</name>
</gene>
<reference evidence="1 2" key="1">
    <citation type="submission" date="2014-11" db="EMBL/GenBank/DDBJ databases">
        <authorList>
            <person name="Zhu J."/>
            <person name="Qi W."/>
            <person name="Song R."/>
        </authorList>
    </citation>
    <scope>NUCLEOTIDE SEQUENCE [LARGE SCALE GENOMIC DNA]</scope>
</reference>
<dbReference type="VEuPathDB" id="CryptoDB:Vbra_132"/>
<keyword evidence="2" id="KW-1185">Reference proteome</keyword>
<dbReference type="InParanoid" id="A0A0G4H4I0"/>
<dbReference type="EMBL" id="CDMY01000998">
    <property type="protein sequence ID" value="CEM38676.1"/>
    <property type="molecule type" value="Genomic_DNA"/>
</dbReference>
<accession>A0A0G4H4I0</accession>
<dbReference type="AlphaFoldDB" id="A0A0G4H4I0"/>
<organism evidence="1 2">
    <name type="scientific">Vitrella brassicaformis (strain CCMP3155)</name>
    <dbReference type="NCBI Taxonomy" id="1169540"/>
    <lineage>
        <taxon>Eukaryota</taxon>
        <taxon>Sar</taxon>
        <taxon>Alveolata</taxon>
        <taxon>Colpodellida</taxon>
        <taxon>Vitrellaceae</taxon>
        <taxon>Vitrella</taxon>
    </lineage>
</organism>
<evidence type="ECO:0000313" key="1">
    <source>
        <dbReference type="EMBL" id="CEM38676.1"/>
    </source>
</evidence>